<dbReference type="STRING" id="93220.A6P55_10645"/>
<evidence type="ECO:0000313" key="5">
    <source>
        <dbReference type="EMBL" id="SUA78549.1"/>
    </source>
</evidence>
<reference evidence="5 6" key="1">
    <citation type="submission" date="2018-06" db="EMBL/GenBank/DDBJ databases">
        <authorList>
            <consortium name="Pathogen Informatics"/>
            <person name="Doyle S."/>
        </authorList>
    </citation>
    <scope>NUCLEOTIDE SEQUENCE [LARGE SCALE GENOMIC DNA]</scope>
    <source>
        <strain evidence="5 6">NCTC13160</strain>
    </source>
</reference>
<proteinExistence type="predicted"/>
<protein>
    <submittedName>
        <fullName evidence="5">TonB family C-terminal domain</fullName>
    </submittedName>
</protein>
<dbReference type="KEGG" id="ppnm:LV28_13655"/>
<dbReference type="KEGG" id="prb:X636_09780"/>
<evidence type="ECO:0000313" key="6">
    <source>
        <dbReference type="Proteomes" id="UP000254573"/>
    </source>
</evidence>
<dbReference type="OrthoDB" id="8758366at2"/>
<accession>A0A378YQ63</accession>
<evidence type="ECO:0000256" key="4">
    <source>
        <dbReference type="ARBA" id="ARBA00023136"/>
    </source>
</evidence>
<dbReference type="EMBL" id="UGSG01000001">
    <property type="protein sequence ID" value="SUA78549.1"/>
    <property type="molecule type" value="Genomic_DNA"/>
</dbReference>
<keyword evidence="3" id="KW-1133">Transmembrane helix</keyword>
<dbReference type="KEGG" id="ppno:DA70_17095"/>
<organism evidence="5 6">
    <name type="scientific">Pandoraea pnomenusa</name>
    <dbReference type="NCBI Taxonomy" id="93220"/>
    <lineage>
        <taxon>Bacteria</taxon>
        <taxon>Pseudomonadati</taxon>
        <taxon>Pseudomonadota</taxon>
        <taxon>Betaproteobacteria</taxon>
        <taxon>Burkholderiales</taxon>
        <taxon>Burkholderiaceae</taxon>
        <taxon>Pandoraea</taxon>
    </lineage>
</organism>
<dbReference type="Proteomes" id="UP000254573">
    <property type="component" value="Unassembled WGS sequence"/>
</dbReference>
<evidence type="ECO:0000256" key="1">
    <source>
        <dbReference type="ARBA" id="ARBA00004167"/>
    </source>
</evidence>
<gene>
    <name evidence="5" type="ORF">NCTC13160_02691</name>
</gene>
<dbReference type="GeneID" id="57201133"/>
<keyword evidence="4" id="KW-0472">Membrane</keyword>
<name>A0A378YQ63_9BURK</name>
<evidence type="ECO:0000256" key="3">
    <source>
        <dbReference type="ARBA" id="ARBA00022989"/>
    </source>
</evidence>
<dbReference type="RefSeq" id="WP_023598425.1">
    <property type="nucleotide sequence ID" value="NC_023018.2"/>
</dbReference>
<dbReference type="AlphaFoldDB" id="A0A378YQ63"/>
<evidence type="ECO:0000256" key="2">
    <source>
        <dbReference type="ARBA" id="ARBA00022692"/>
    </source>
</evidence>
<dbReference type="NCBIfam" id="TIGR01352">
    <property type="entry name" value="tonB_Cterm"/>
    <property type="match status" value="1"/>
</dbReference>
<dbReference type="GO" id="GO:0016020">
    <property type="term" value="C:membrane"/>
    <property type="evidence" value="ECO:0007669"/>
    <property type="project" value="UniProtKB-SubCell"/>
</dbReference>
<comment type="subcellular location">
    <subcellularLocation>
        <location evidence="1">Membrane</location>
        <topology evidence="1">Single-pass membrane protein</topology>
    </subcellularLocation>
</comment>
<dbReference type="Gene3D" id="3.30.1150.10">
    <property type="match status" value="1"/>
</dbReference>
<dbReference type="SUPFAM" id="SSF74653">
    <property type="entry name" value="TolA/TonB C-terminal domain"/>
    <property type="match status" value="1"/>
</dbReference>
<keyword evidence="2" id="KW-0812">Transmembrane</keyword>
<dbReference type="InterPro" id="IPR006260">
    <property type="entry name" value="TonB/TolA_C"/>
</dbReference>
<sequence length="168" mass="18329">MNTQLSPRLPGWRAAGWLTVAACALTVTGCANPDFEPRKPLVLDLLHRPAPLTALDQYKVAAAQRVSEVNARQITPGNPQPMLRSVVSLEYWVDRGGNITSVLLYRSNGDREAERIAVASLRRASPLPAPSRALVDSSGRVRAVETWLFNDDGRFQLRSVAAAQVDGE</sequence>